<dbReference type="PROSITE" id="PS50003">
    <property type="entry name" value="PH_DOMAIN"/>
    <property type="match status" value="1"/>
</dbReference>
<dbReference type="GO" id="GO:0048015">
    <property type="term" value="P:phosphatidylinositol-mediated signaling"/>
    <property type="evidence" value="ECO:0007669"/>
    <property type="project" value="TreeGrafter"/>
</dbReference>
<dbReference type="SMART" id="SM00326">
    <property type="entry name" value="SH3"/>
    <property type="match status" value="1"/>
</dbReference>
<dbReference type="STRING" id="51511.ENSCSAVP00000018294"/>
<dbReference type="FunFam" id="2.30.30.40:FF:000119">
    <property type="entry name" value="1-phosphatidylinositol 4,5-bisphosphate phosphodiesterase gamma"/>
    <property type="match status" value="1"/>
</dbReference>
<feature type="domain" description="EF-hand" evidence="22">
    <location>
        <begin position="177"/>
        <end position="212"/>
    </location>
</feature>
<feature type="compositionally biased region" description="Basic and acidic residues" evidence="16">
    <location>
        <begin position="533"/>
        <end position="543"/>
    </location>
</feature>
<dbReference type="SUPFAM" id="SSF51695">
    <property type="entry name" value="PLC-like phosphodiesterases"/>
    <property type="match status" value="2"/>
</dbReference>
<feature type="domain" description="SH3" evidence="18">
    <location>
        <begin position="817"/>
        <end position="877"/>
    </location>
</feature>
<evidence type="ECO:0000256" key="14">
    <source>
        <dbReference type="PROSITE-ProRule" id="PRU00192"/>
    </source>
</evidence>
<dbReference type="InterPro" id="IPR001849">
    <property type="entry name" value="PH_domain"/>
</dbReference>
<dbReference type="CDD" id="cd13362">
    <property type="entry name" value="PH_PLC_gamma"/>
    <property type="match status" value="1"/>
</dbReference>
<dbReference type="GO" id="GO:0010634">
    <property type="term" value="P:positive regulation of epithelial cell migration"/>
    <property type="evidence" value="ECO:0007669"/>
    <property type="project" value="TreeGrafter"/>
</dbReference>
<feature type="domain" description="C2" evidence="20">
    <location>
        <begin position="1180"/>
        <end position="1313"/>
    </location>
</feature>
<dbReference type="PROSITE" id="PS50002">
    <property type="entry name" value="SH3"/>
    <property type="match status" value="1"/>
</dbReference>
<dbReference type="PANTHER" id="PTHR10336:SF159">
    <property type="entry name" value="1-PHOSPHATIDYLINOSITOL 4,5-BISPHOSPHATE PHOSPHODIESTERASE GAMMA"/>
    <property type="match status" value="1"/>
</dbReference>
<dbReference type="InterPro" id="IPR011992">
    <property type="entry name" value="EF-hand-dom_pair"/>
</dbReference>
<evidence type="ECO:0000259" key="18">
    <source>
        <dbReference type="PROSITE" id="PS50002"/>
    </source>
</evidence>
<sequence length="1313" mass="151604">RLAMGNMMTKFSVRKGRPEQRTFQVKLDTRQVVWNRGPVMEGSIDINEIKEIRPGKVSRDFDRLPDIARKLDSTVCFTIFYGTEFNLKILSIVANQPSEREYWIRGLSYLVIDTLKSHYTLQVERLVNFLVRKYKLHFLLLPHIRITEQPKYSSVILEQITLKTVKAWLQNVNSKGLSTSMLKEMFQEVDIRKRGEINFEQFVQFYYILMHNCQKSILPLIQHYSSDRLRFTPHDLQKFLLKEQKVRKMCFCTFTFVLCLHINEHFWKANCLHNEKWANDINAVKKFMINYLSDASRSNDSVYFDMKEVMAYLFSKENSLWDRKYDTIPDSVLDHPLSHYWISSSHNTYLTGDQFSSESSCEAYARALRMGCRCIELDCWDGPDGMPHIYHGMTLTTKIKFHDVLKTIKEHAFVVSDLPVILSIENHCKLPQQRHMATKFVDIFQDMLVRQTVGSNEQALPSPNQLRGKIIIKNKKLSDANRSTEVLTEATTSESMDLSNSIKNGMMYFEDPTFKEWNLHYFVLTEDNKLVYTEERQSQPHEDSPDEVVNDDTTNQDRKVCDKWYHGQVNREEAEKLLREYNGPDGSFMVRGSGTFIGNYTLTFMYHGRVTHCRIYSQQTNGLTFYYLVQALVFDSLYSLIWHYQRYPLRNVSVNFELLLTEPVPQPNAHANQEWYHDNMTRMDAENILMKIPRDGAFLVRKCRSDDPAITCYAISFRAEGRIKHCRIKQGSRLFEIGNATFETLCDVISFYEKNTLYRKVRLRYPATREQVQFLMQVKQMLHYLGFYFTKADITFPNLYSPETAGGGGVAYVPPNFMSVTVKALYDYHAAREDELTFCKHAIISNVVKQDGGWWRGDYGGKVEMWFPSNYVEEMDSSCREGSTNSDDAVSWLRTNVLGDMQKGVIDLTNCTIELMPGGKGHQSHTFRIVRQNGDQLHMATDTKDELVSWLNNLKEVIDKQDTQALNRKDMEKKTSIAVELSDLVVYCRPVQFNPSSSKSGLHALIVVDCLVCMENHTCYNARDIVTKCHRSLSRKLNVTCVAIKLGSSSTTTTANYRGYIPSHRITIRSRFGTVGPNLLRSTSRPEVSLCVLGVLLFFHAYHLLNIQTKQLTDFYNTACCVALVWHGYYRSMQLNEARFEMYNRCGYVLQPHFFKDDLYHPYNKNNVPGVEPLIMNIQVRGRMVSCNFYYFLIVQLVSPPTHQQILAARHLPKSGRGLACPFIEVEIIGCDYDDGKVKTPKKDDNGLNPTWDNSGTNNDSTFDFDILCPATAFLRFTVYDQDMFGDPNFLAMSTIPVPCVKSGGCRGAMGVG</sequence>
<dbReference type="PROSITE" id="PS50001">
    <property type="entry name" value="SH2"/>
    <property type="match status" value="2"/>
</dbReference>
<dbReference type="Pfam" id="PF00018">
    <property type="entry name" value="SH3_1"/>
    <property type="match status" value="1"/>
</dbReference>
<feature type="domain" description="SH2" evidence="17">
    <location>
        <begin position="564"/>
        <end position="664"/>
    </location>
</feature>
<dbReference type="Pfam" id="PF00388">
    <property type="entry name" value="PI-PLC-X"/>
    <property type="match status" value="1"/>
</dbReference>
<evidence type="ECO:0000313" key="23">
    <source>
        <dbReference type="Ensembl" id="ENSCSAVP00000018294.1"/>
    </source>
</evidence>
<reference evidence="23" key="3">
    <citation type="submission" date="2025-09" db="UniProtKB">
        <authorList>
            <consortium name="Ensembl"/>
        </authorList>
    </citation>
    <scope>IDENTIFICATION</scope>
</reference>
<reference evidence="23" key="2">
    <citation type="submission" date="2025-08" db="UniProtKB">
        <authorList>
            <consortium name="Ensembl"/>
        </authorList>
    </citation>
    <scope>IDENTIFICATION</scope>
</reference>
<dbReference type="eggNOG" id="KOG1264">
    <property type="taxonomic scope" value="Eukaryota"/>
</dbReference>
<dbReference type="InterPro" id="IPR011993">
    <property type="entry name" value="PH-like_dom_sf"/>
</dbReference>
<evidence type="ECO:0000259" key="20">
    <source>
        <dbReference type="PROSITE" id="PS50004"/>
    </source>
</evidence>
<dbReference type="Pfam" id="PF00168">
    <property type="entry name" value="C2"/>
    <property type="match status" value="1"/>
</dbReference>
<evidence type="ECO:0000256" key="13">
    <source>
        <dbReference type="PROSITE-ProRule" id="PRU00191"/>
    </source>
</evidence>
<evidence type="ECO:0000259" key="22">
    <source>
        <dbReference type="PROSITE" id="PS50222"/>
    </source>
</evidence>
<dbReference type="SMART" id="SM00148">
    <property type="entry name" value="PLCXc"/>
    <property type="match status" value="1"/>
</dbReference>
<evidence type="ECO:0000259" key="21">
    <source>
        <dbReference type="PROSITE" id="PS50008"/>
    </source>
</evidence>
<evidence type="ECO:0000256" key="15">
    <source>
        <dbReference type="RuleBase" id="RU361133"/>
    </source>
</evidence>
<dbReference type="InterPro" id="IPR000008">
    <property type="entry name" value="C2_dom"/>
</dbReference>
<dbReference type="GO" id="GO:0051209">
    <property type="term" value="P:release of sequestered calcium ion into cytosol"/>
    <property type="evidence" value="ECO:0007669"/>
    <property type="project" value="TreeGrafter"/>
</dbReference>
<dbReference type="PROSITE" id="PS50007">
    <property type="entry name" value="PIPLC_X_DOMAIN"/>
    <property type="match status" value="1"/>
</dbReference>
<dbReference type="InterPro" id="IPR001452">
    <property type="entry name" value="SH3_domain"/>
</dbReference>
<dbReference type="InterPro" id="IPR017946">
    <property type="entry name" value="PLC-like_Pdiesterase_TIM-brl"/>
</dbReference>
<dbReference type="GeneTree" id="ENSGT00940000169016"/>
<evidence type="ECO:0000256" key="12">
    <source>
        <dbReference type="ARBA" id="ARBA00023674"/>
    </source>
</evidence>
<dbReference type="PRINTS" id="PR00401">
    <property type="entry name" value="SH2DOMAIN"/>
</dbReference>
<dbReference type="FunFam" id="3.20.20.190:FF:000083">
    <property type="entry name" value="Phosphoinositide phospholipase C"/>
    <property type="match status" value="1"/>
</dbReference>
<dbReference type="GO" id="GO:0005509">
    <property type="term" value="F:calcium ion binding"/>
    <property type="evidence" value="ECO:0007669"/>
    <property type="project" value="InterPro"/>
</dbReference>
<dbReference type="Gene3D" id="3.30.505.10">
    <property type="entry name" value="SH2 domain"/>
    <property type="match status" value="2"/>
</dbReference>
<dbReference type="Ensembl" id="ENSCSAVT00000018494.1">
    <property type="protein sequence ID" value="ENSCSAVP00000018294.1"/>
    <property type="gene ID" value="ENSCSAVG00000010747.1"/>
</dbReference>
<keyword evidence="8 15" id="KW-0442">Lipid degradation</keyword>
<dbReference type="SMART" id="SM00239">
    <property type="entry name" value="C2"/>
    <property type="match status" value="1"/>
</dbReference>
<accession>H2ZL28</accession>
<dbReference type="Gene3D" id="2.30.30.40">
    <property type="entry name" value="SH3 Domains"/>
    <property type="match status" value="1"/>
</dbReference>
<feature type="domain" description="SH2" evidence="17">
    <location>
        <begin position="675"/>
        <end position="767"/>
    </location>
</feature>
<keyword evidence="10 15" id="KW-0443">Lipid metabolism</keyword>
<evidence type="ECO:0000256" key="2">
    <source>
        <dbReference type="ARBA" id="ARBA00012368"/>
    </source>
</evidence>
<dbReference type="SUPFAM" id="SSF47473">
    <property type="entry name" value="EF-hand"/>
    <property type="match status" value="1"/>
</dbReference>
<dbReference type="InterPro" id="IPR036028">
    <property type="entry name" value="SH3-like_dom_sf"/>
</dbReference>
<evidence type="ECO:0000256" key="6">
    <source>
        <dbReference type="ARBA" id="ARBA00022801"/>
    </source>
</evidence>
<organism evidence="23 24">
    <name type="scientific">Ciona savignyi</name>
    <name type="common">Pacific transparent sea squirt</name>
    <dbReference type="NCBI Taxonomy" id="51511"/>
    <lineage>
        <taxon>Eukaryota</taxon>
        <taxon>Metazoa</taxon>
        <taxon>Chordata</taxon>
        <taxon>Tunicata</taxon>
        <taxon>Ascidiacea</taxon>
        <taxon>Phlebobranchia</taxon>
        <taxon>Cionidae</taxon>
        <taxon>Ciona</taxon>
    </lineage>
</organism>
<evidence type="ECO:0000256" key="5">
    <source>
        <dbReference type="ARBA" id="ARBA00022737"/>
    </source>
</evidence>
<dbReference type="SUPFAM" id="SSF49562">
    <property type="entry name" value="C2 domain (Calcium/lipid-binding domain, CaLB)"/>
    <property type="match status" value="1"/>
</dbReference>
<dbReference type="Gene3D" id="1.10.238.10">
    <property type="entry name" value="EF-hand"/>
    <property type="match status" value="1"/>
</dbReference>
<comment type="cofactor">
    <cofactor evidence="1">
        <name>Ca(2+)</name>
        <dbReference type="ChEBI" id="CHEBI:29108"/>
    </cofactor>
</comment>
<evidence type="ECO:0000259" key="19">
    <source>
        <dbReference type="PROSITE" id="PS50003"/>
    </source>
</evidence>
<protein>
    <recommendedName>
        <fullName evidence="2 15">Phosphoinositide phospholipase C</fullName>
        <ecNumber evidence="2 15">3.1.4.11</ecNumber>
    </recommendedName>
</protein>
<evidence type="ECO:0000256" key="16">
    <source>
        <dbReference type="SAM" id="MobiDB-lite"/>
    </source>
</evidence>
<dbReference type="InterPro" id="IPR001711">
    <property type="entry name" value="PLipase_C_Pinositol-sp_Y"/>
</dbReference>
<dbReference type="InterPro" id="IPR035892">
    <property type="entry name" value="C2_domain_sf"/>
</dbReference>
<dbReference type="PROSITE" id="PS50222">
    <property type="entry name" value="EF_HAND_2"/>
    <property type="match status" value="1"/>
</dbReference>
<feature type="domain" description="PI-PLC Y-box" evidence="21">
    <location>
        <begin position="1122"/>
        <end position="1156"/>
    </location>
</feature>
<dbReference type="CDD" id="cd11825">
    <property type="entry name" value="SH3_PLCgamma"/>
    <property type="match status" value="1"/>
</dbReference>
<dbReference type="PROSITE" id="PS50008">
    <property type="entry name" value="PIPLC_Y_DOMAIN"/>
    <property type="match status" value="1"/>
</dbReference>
<evidence type="ECO:0000259" key="17">
    <source>
        <dbReference type="PROSITE" id="PS50001"/>
    </source>
</evidence>
<comment type="catalytic activity">
    <reaction evidence="12">
        <text>a 1,2-diacyl-sn-glycero-3-phospho-(1D-myo-inositol-4,5-bisphosphate) + H2O = 1D-myo-inositol 1,4,5-trisphosphate + a 1,2-diacyl-sn-glycerol + H(+)</text>
        <dbReference type="Rhea" id="RHEA:33179"/>
        <dbReference type="ChEBI" id="CHEBI:15377"/>
        <dbReference type="ChEBI" id="CHEBI:15378"/>
        <dbReference type="ChEBI" id="CHEBI:17815"/>
        <dbReference type="ChEBI" id="CHEBI:58456"/>
        <dbReference type="ChEBI" id="CHEBI:203600"/>
        <dbReference type="EC" id="3.1.4.11"/>
    </reaction>
    <physiologicalReaction direction="left-to-right" evidence="12">
        <dbReference type="Rhea" id="RHEA:33180"/>
    </physiologicalReaction>
</comment>
<dbReference type="Gene3D" id="3.20.20.190">
    <property type="entry name" value="Phosphatidylinositol (PI) phosphodiesterase"/>
    <property type="match status" value="2"/>
</dbReference>
<dbReference type="PROSITE" id="PS50004">
    <property type="entry name" value="C2"/>
    <property type="match status" value="1"/>
</dbReference>
<dbReference type="InterPro" id="IPR000909">
    <property type="entry name" value="PLipase_C_PInositol-sp_X_dom"/>
</dbReference>
<keyword evidence="24" id="KW-1185">Reference proteome</keyword>
<evidence type="ECO:0000256" key="9">
    <source>
        <dbReference type="ARBA" id="ARBA00022999"/>
    </source>
</evidence>
<evidence type="ECO:0000313" key="24">
    <source>
        <dbReference type="Proteomes" id="UP000007875"/>
    </source>
</evidence>
<dbReference type="Pfam" id="PF23583">
    <property type="entry name" value="EF_HAND_2_PLCG"/>
    <property type="match status" value="1"/>
</dbReference>
<dbReference type="InterPro" id="IPR057061">
    <property type="entry name" value="PLCG_EF-hand_2"/>
</dbReference>
<dbReference type="SUPFAM" id="SSF55550">
    <property type="entry name" value="SH2 domain"/>
    <property type="match status" value="2"/>
</dbReference>
<evidence type="ECO:0000256" key="3">
    <source>
        <dbReference type="ARBA" id="ARBA00022443"/>
    </source>
</evidence>
<dbReference type="InterPro" id="IPR002048">
    <property type="entry name" value="EF_hand_dom"/>
</dbReference>
<dbReference type="Gene3D" id="2.30.29.30">
    <property type="entry name" value="Pleckstrin-homology domain (PH domain)/Phosphotyrosine-binding domain (PTB)"/>
    <property type="match status" value="2"/>
</dbReference>
<dbReference type="InterPro" id="IPR036860">
    <property type="entry name" value="SH2_dom_sf"/>
</dbReference>
<proteinExistence type="predicted"/>
<dbReference type="InParanoid" id="H2ZL28"/>
<dbReference type="EC" id="3.1.4.11" evidence="2 15"/>
<dbReference type="FunFam" id="3.30.505.10:FF:000009">
    <property type="entry name" value="1-phosphatidylinositol 4,5-bisphosphate phosphodiesterase gamma"/>
    <property type="match status" value="1"/>
</dbReference>
<dbReference type="CDD" id="cd08592">
    <property type="entry name" value="PI-PLCc_gamma"/>
    <property type="match status" value="1"/>
</dbReference>
<dbReference type="GO" id="GO:0032587">
    <property type="term" value="C:ruffle membrane"/>
    <property type="evidence" value="ECO:0007669"/>
    <property type="project" value="TreeGrafter"/>
</dbReference>
<dbReference type="GO" id="GO:0046488">
    <property type="term" value="P:phosphatidylinositol metabolic process"/>
    <property type="evidence" value="ECO:0007669"/>
    <property type="project" value="TreeGrafter"/>
</dbReference>
<feature type="domain" description="PH" evidence="19">
    <location>
        <begin position="903"/>
        <end position="959"/>
    </location>
</feature>
<dbReference type="CDD" id="cd00275">
    <property type="entry name" value="C2_PLC_like"/>
    <property type="match status" value="1"/>
</dbReference>
<reference evidence="24" key="1">
    <citation type="submission" date="2003-08" db="EMBL/GenBank/DDBJ databases">
        <authorList>
            <person name="Birren B."/>
            <person name="Nusbaum C."/>
            <person name="Abebe A."/>
            <person name="Abouelleil A."/>
            <person name="Adekoya E."/>
            <person name="Ait-zahra M."/>
            <person name="Allen N."/>
            <person name="Allen T."/>
            <person name="An P."/>
            <person name="Anderson M."/>
            <person name="Anderson S."/>
            <person name="Arachchi H."/>
            <person name="Armbruster J."/>
            <person name="Bachantsang P."/>
            <person name="Baldwin J."/>
            <person name="Barry A."/>
            <person name="Bayul T."/>
            <person name="Blitshsteyn B."/>
            <person name="Bloom T."/>
            <person name="Blye J."/>
            <person name="Boguslavskiy L."/>
            <person name="Borowsky M."/>
            <person name="Boukhgalter B."/>
            <person name="Brunache A."/>
            <person name="Butler J."/>
            <person name="Calixte N."/>
            <person name="Calvo S."/>
            <person name="Camarata J."/>
            <person name="Campo K."/>
            <person name="Chang J."/>
            <person name="Cheshatsang Y."/>
            <person name="Citroen M."/>
            <person name="Collymore A."/>
            <person name="Considine T."/>
            <person name="Cook A."/>
            <person name="Cooke P."/>
            <person name="Corum B."/>
            <person name="Cuomo C."/>
            <person name="David R."/>
            <person name="Dawoe T."/>
            <person name="Degray S."/>
            <person name="Dodge S."/>
            <person name="Dooley K."/>
            <person name="Dorje P."/>
            <person name="Dorjee K."/>
            <person name="Dorris L."/>
            <person name="Duffey N."/>
            <person name="Dupes A."/>
            <person name="Elkins T."/>
            <person name="Engels R."/>
            <person name="Erickson J."/>
            <person name="Farina A."/>
            <person name="Faro S."/>
            <person name="Ferreira P."/>
            <person name="Fischer H."/>
            <person name="Fitzgerald M."/>
            <person name="Foley K."/>
            <person name="Gage D."/>
            <person name="Galagan J."/>
            <person name="Gearin G."/>
            <person name="Gnerre S."/>
            <person name="Gnirke A."/>
            <person name="Goyette A."/>
            <person name="Graham J."/>
            <person name="Grandbois E."/>
            <person name="Gyaltsen K."/>
            <person name="Hafez N."/>
            <person name="Hagopian D."/>
            <person name="Hagos B."/>
            <person name="Hall J."/>
            <person name="Hatcher B."/>
            <person name="Heller A."/>
            <person name="Higgins H."/>
            <person name="Honan T."/>
            <person name="Horn A."/>
            <person name="Houde N."/>
            <person name="Hughes L."/>
            <person name="Hulme W."/>
            <person name="Husby E."/>
            <person name="Iliev I."/>
            <person name="Jaffe D."/>
            <person name="Jones C."/>
            <person name="Kamal M."/>
            <person name="Kamat A."/>
            <person name="Kamvysselis M."/>
            <person name="Karlsson E."/>
            <person name="Kells C."/>
            <person name="Kieu A."/>
            <person name="Kisner P."/>
            <person name="Kodira C."/>
            <person name="Kulbokas E."/>
            <person name="Labutti K."/>
            <person name="Lama D."/>
            <person name="Landers T."/>
            <person name="Leger J."/>
            <person name="Levine S."/>
            <person name="Lewis D."/>
            <person name="Lewis T."/>
            <person name="Lindblad-toh K."/>
            <person name="Liu X."/>
            <person name="Lokyitsang T."/>
            <person name="Lokyitsang Y."/>
            <person name="Lucien O."/>
            <person name="Lui A."/>
            <person name="Ma L.J."/>
            <person name="Mabbitt R."/>
            <person name="Macdonald J."/>
            <person name="Maclean C."/>
            <person name="Major J."/>
            <person name="Manning J."/>
            <person name="Marabella R."/>
            <person name="Maru K."/>
            <person name="Matthews C."/>
            <person name="Mauceli E."/>
            <person name="Mccarthy M."/>
            <person name="Mcdonough S."/>
            <person name="Mcghee T."/>
            <person name="Meldrim J."/>
            <person name="Meneus L."/>
            <person name="Mesirov J."/>
            <person name="Mihalev A."/>
            <person name="Mihova T."/>
            <person name="Mikkelsen T."/>
            <person name="Mlenga V."/>
            <person name="Moru K."/>
            <person name="Mozes J."/>
            <person name="Mulrain L."/>
            <person name="Munson G."/>
            <person name="Naylor J."/>
            <person name="Newes C."/>
            <person name="Nguyen C."/>
            <person name="Nguyen N."/>
            <person name="Nguyen T."/>
            <person name="Nicol R."/>
            <person name="Nielsen C."/>
            <person name="Nizzari M."/>
            <person name="Norbu C."/>
            <person name="Norbu N."/>
            <person name="O'donnell P."/>
            <person name="Okoawo O."/>
            <person name="O'leary S."/>
            <person name="Omotosho B."/>
            <person name="O'neill K."/>
            <person name="Osman S."/>
            <person name="Parker S."/>
            <person name="Perrin D."/>
            <person name="Phunkhang P."/>
            <person name="Piqani B."/>
            <person name="Purcell S."/>
            <person name="Rachupka T."/>
            <person name="Ramasamy U."/>
            <person name="Rameau R."/>
            <person name="Ray V."/>
            <person name="Raymond C."/>
            <person name="Retta R."/>
            <person name="Richardson S."/>
            <person name="Rise C."/>
            <person name="Rodriguez J."/>
            <person name="Rogers J."/>
            <person name="Rogov P."/>
            <person name="Rutman M."/>
            <person name="Schupbach R."/>
            <person name="Seaman C."/>
            <person name="Settipalli S."/>
            <person name="Sharpe T."/>
            <person name="Sheridan J."/>
            <person name="Sherpa N."/>
            <person name="Shi J."/>
            <person name="Smirnov S."/>
            <person name="Smith C."/>
            <person name="Sougnez C."/>
            <person name="Spencer B."/>
            <person name="Stalker J."/>
            <person name="Stange-thomann N."/>
            <person name="Stavropoulos S."/>
            <person name="Stetson K."/>
            <person name="Stone C."/>
            <person name="Stone S."/>
            <person name="Stubbs M."/>
            <person name="Talamas J."/>
            <person name="Tchuinga P."/>
            <person name="Tenzing P."/>
            <person name="Tesfaye S."/>
            <person name="Theodore J."/>
            <person name="Thoulutsang Y."/>
            <person name="Topham K."/>
            <person name="Towey S."/>
            <person name="Tsamla T."/>
            <person name="Tsomo N."/>
            <person name="Vallee D."/>
            <person name="Vassiliev H."/>
            <person name="Venkataraman V."/>
            <person name="Vinson J."/>
            <person name="Vo A."/>
            <person name="Wade C."/>
            <person name="Wang S."/>
            <person name="Wangchuk T."/>
            <person name="Wangdi T."/>
            <person name="Whittaker C."/>
            <person name="Wilkinson J."/>
            <person name="Wu Y."/>
            <person name="Wyman D."/>
            <person name="Yadav S."/>
            <person name="Yang S."/>
            <person name="Yang X."/>
            <person name="Yeager S."/>
            <person name="Yee E."/>
            <person name="Young G."/>
            <person name="Zainoun J."/>
            <person name="Zembeck L."/>
            <person name="Zimmer A."/>
            <person name="Zody M."/>
            <person name="Lander E."/>
        </authorList>
    </citation>
    <scope>NUCLEOTIDE SEQUENCE [LARGE SCALE GENOMIC DNA]</scope>
</reference>
<dbReference type="InterPro" id="IPR000980">
    <property type="entry name" value="SH2"/>
</dbReference>
<evidence type="ECO:0000256" key="1">
    <source>
        <dbReference type="ARBA" id="ARBA00001913"/>
    </source>
</evidence>
<dbReference type="InterPro" id="IPR001192">
    <property type="entry name" value="PI-PLC_fam"/>
</dbReference>
<evidence type="ECO:0000256" key="10">
    <source>
        <dbReference type="ARBA" id="ARBA00023098"/>
    </source>
</evidence>
<dbReference type="Pfam" id="PF00017">
    <property type="entry name" value="SH2"/>
    <property type="match status" value="2"/>
</dbReference>
<evidence type="ECO:0000256" key="8">
    <source>
        <dbReference type="ARBA" id="ARBA00022963"/>
    </source>
</evidence>
<evidence type="ECO:0000256" key="4">
    <source>
        <dbReference type="ARBA" id="ARBA00022553"/>
    </source>
</evidence>
<dbReference type="FunCoup" id="H2ZL28">
    <property type="interactions" value="37"/>
</dbReference>
<dbReference type="Gene3D" id="2.60.40.150">
    <property type="entry name" value="C2 domain"/>
    <property type="match status" value="1"/>
</dbReference>
<keyword evidence="7" id="KW-0106">Calcium</keyword>
<dbReference type="GO" id="GO:0004435">
    <property type="term" value="F:phosphatidylinositol-4,5-bisphosphate phospholipase C activity"/>
    <property type="evidence" value="ECO:0007669"/>
    <property type="project" value="UniProtKB-EC"/>
</dbReference>
<dbReference type="SUPFAM" id="SSF50729">
    <property type="entry name" value="PH domain-like"/>
    <property type="match status" value="1"/>
</dbReference>
<name>H2ZL28_CIOSA</name>
<dbReference type="PANTHER" id="PTHR10336">
    <property type="entry name" value="PHOSPHOINOSITIDE-SPECIFIC PHOSPHOLIPASE C FAMILY PROTEIN"/>
    <property type="match status" value="1"/>
</dbReference>
<feature type="region of interest" description="Disordered" evidence="16">
    <location>
        <begin position="533"/>
        <end position="553"/>
    </location>
</feature>
<dbReference type="FunFam" id="3.30.505.10:FF:000011">
    <property type="entry name" value="1-phosphatidylinositol 4,5-bisphosphate phosphodiesterase gamma"/>
    <property type="match status" value="1"/>
</dbReference>
<dbReference type="Proteomes" id="UP000007875">
    <property type="component" value="Unassembled WGS sequence"/>
</dbReference>
<dbReference type="SMART" id="SM00233">
    <property type="entry name" value="PH"/>
    <property type="match status" value="2"/>
</dbReference>
<evidence type="ECO:0000256" key="11">
    <source>
        <dbReference type="ARBA" id="ARBA00023224"/>
    </source>
</evidence>
<keyword evidence="5" id="KW-0677">Repeat</keyword>
<keyword evidence="3 14" id="KW-0728">SH3 domain</keyword>
<dbReference type="SUPFAM" id="SSF50044">
    <property type="entry name" value="SH3-domain"/>
    <property type="match status" value="1"/>
</dbReference>
<evidence type="ECO:0000256" key="7">
    <source>
        <dbReference type="ARBA" id="ARBA00022837"/>
    </source>
</evidence>
<keyword evidence="11" id="KW-0807">Transducer</keyword>
<dbReference type="GO" id="GO:0016042">
    <property type="term" value="P:lipid catabolic process"/>
    <property type="evidence" value="ECO:0007669"/>
    <property type="project" value="UniProtKB-KW"/>
</dbReference>
<keyword evidence="6 15" id="KW-0378">Hydrolase</keyword>
<keyword evidence="9 13" id="KW-0727">SH2 domain</keyword>
<dbReference type="PRINTS" id="PR00390">
    <property type="entry name" value="PHPHLIPASEC"/>
</dbReference>
<dbReference type="SMART" id="SM00252">
    <property type="entry name" value="SH2"/>
    <property type="match status" value="2"/>
</dbReference>
<keyword evidence="4" id="KW-0597">Phosphoprotein</keyword>